<keyword evidence="5" id="KW-0378">Hydrolase</keyword>
<organism evidence="8 9">
    <name type="scientific">Melittangium boletus DSM 14713</name>
    <dbReference type="NCBI Taxonomy" id="1294270"/>
    <lineage>
        <taxon>Bacteria</taxon>
        <taxon>Pseudomonadati</taxon>
        <taxon>Myxococcota</taxon>
        <taxon>Myxococcia</taxon>
        <taxon>Myxococcales</taxon>
        <taxon>Cystobacterineae</taxon>
        <taxon>Archangiaceae</taxon>
        <taxon>Melittangium</taxon>
    </lineage>
</organism>
<dbReference type="InterPro" id="IPR032466">
    <property type="entry name" value="Metal_Hydrolase"/>
</dbReference>
<evidence type="ECO:0000256" key="1">
    <source>
        <dbReference type="ARBA" id="ARBA00001947"/>
    </source>
</evidence>
<evidence type="ECO:0000313" key="8">
    <source>
        <dbReference type="EMBL" id="ATB29021.1"/>
    </source>
</evidence>
<dbReference type="GO" id="GO:0043103">
    <property type="term" value="P:hypoxanthine salvage"/>
    <property type="evidence" value="ECO:0007669"/>
    <property type="project" value="TreeGrafter"/>
</dbReference>
<comment type="similarity">
    <text evidence="2">Belongs to the metallo-dependent hydrolases superfamily. Adenosine and AMP deaminases family.</text>
</comment>
<dbReference type="GO" id="GO:0046103">
    <property type="term" value="P:inosine biosynthetic process"/>
    <property type="evidence" value="ECO:0007669"/>
    <property type="project" value="TreeGrafter"/>
</dbReference>
<dbReference type="Proteomes" id="UP000217289">
    <property type="component" value="Chromosome"/>
</dbReference>
<keyword evidence="4" id="KW-0479">Metal-binding</keyword>
<proteinExistence type="inferred from homology"/>
<keyword evidence="6" id="KW-0862">Zinc</keyword>
<accession>A0A250ICY4</accession>
<dbReference type="EC" id="3.5.4.4" evidence="3"/>
<dbReference type="RefSeq" id="WP_245919696.1">
    <property type="nucleotide sequence ID" value="NZ_CP022163.1"/>
</dbReference>
<name>A0A250ICY4_9BACT</name>
<evidence type="ECO:0000256" key="2">
    <source>
        <dbReference type="ARBA" id="ARBA00006676"/>
    </source>
</evidence>
<dbReference type="GO" id="GO:0006154">
    <property type="term" value="P:adenosine catabolic process"/>
    <property type="evidence" value="ECO:0007669"/>
    <property type="project" value="TreeGrafter"/>
</dbReference>
<dbReference type="InterPro" id="IPR006330">
    <property type="entry name" value="Ado/ade_deaminase"/>
</dbReference>
<dbReference type="GO" id="GO:0004000">
    <property type="term" value="F:adenosine deaminase activity"/>
    <property type="evidence" value="ECO:0007669"/>
    <property type="project" value="TreeGrafter"/>
</dbReference>
<dbReference type="PANTHER" id="PTHR11409:SF43">
    <property type="entry name" value="ADENOSINE DEAMINASE"/>
    <property type="match status" value="1"/>
</dbReference>
<evidence type="ECO:0000256" key="6">
    <source>
        <dbReference type="ARBA" id="ARBA00022833"/>
    </source>
</evidence>
<dbReference type="Pfam" id="PF00962">
    <property type="entry name" value="A_deaminase"/>
    <property type="match status" value="1"/>
</dbReference>
<sequence length="536" mass="57893">MNNKNLNLGWMVVAALGMSACGDETKPNPEPNPAAPTREDVVRDHMESLRGDSAALGAFLLAMPKGADLHSHTSGAITTEKLIEWGAEDGACVNTTTYVASNPCAAGTTPLADAWADRAFYDAVLGAWSMQNHTGSLLEAHQHFFDAFGKYGAVQTDARNDDSYADILSRAGNHHQVYVELMQGFGASTGGRIAEGLFTASDNWDAATLLAKREQLIALPDFQASIDRQAASIAATLKGARELLKCGTAQADPGCDVEVRLLSSANRTAERANVFGQWVHAYELAQRVPEVVGVNLVSPEENEKSLAYYDDEMFALGTLDDFNDNTVGRKTVHISLHAGELIPAVLKAQDQQHLRFHIRNAVEKAHAERIGHGVDVLGETAGDGAADLLRDMHDLDVMVEICLTSNRVLLGASGAQHPLAAYLENKVPVALATDDSGILRGDITQEYIAAATDQKLDYKTLKQMARASLEHAFVEGGSLWAKRDDFTTTVEACAQEKLGEVATSASCKTYLTSHKRAALQWKLETQLATFENQFVK</sequence>
<evidence type="ECO:0000256" key="3">
    <source>
        <dbReference type="ARBA" id="ARBA00012784"/>
    </source>
</evidence>
<dbReference type="Gene3D" id="3.20.20.140">
    <property type="entry name" value="Metal-dependent hydrolases"/>
    <property type="match status" value="1"/>
</dbReference>
<feature type="domain" description="Adenosine deaminase" evidence="7">
    <location>
        <begin position="242"/>
        <end position="475"/>
    </location>
</feature>
<dbReference type="PROSITE" id="PS51257">
    <property type="entry name" value="PROKAR_LIPOPROTEIN"/>
    <property type="match status" value="1"/>
</dbReference>
<dbReference type="AlphaFoldDB" id="A0A250ICY4"/>
<evidence type="ECO:0000256" key="4">
    <source>
        <dbReference type="ARBA" id="ARBA00022723"/>
    </source>
</evidence>
<evidence type="ECO:0000313" key="9">
    <source>
        <dbReference type="Proteomes" id="UP000217289"/>
    </source>
</evidence>
<dbReference type="PANTHER" id="PTHR11409">
    <property type="entry name" value="ADENOSINE DEAMINASE"/>
    <property type="match status" value="1"/>
</dbReference>
<dbReference type="GO" id="GO:0046872">
    <property type="term" value="F:metal ion binding"/>
    <property type="evidence" value="ECO:0007669"/>
    <property type="project" value="UniProtKB-KW"/>
</dbReference>
<dbReference type="GO" id="GO:0005829">
    <property type="term" value="C:cytosol"/>
    <property type="evidence" value="ECO:0007669"/>
    <property type="project" value="TreeGrafter"/>
</dbReference>
<dbReference type="InterPro" id="IPR001365">
    <property type="entry name" value="A_deaminase_dom"/>
</dbReference>
<keyword evidence="9" id="KW-1185">Reference proteome</keyword>
<evidence type="ECO:0000259" key="7">
    <source>
        <dbReference type="Pfam" id="PF00962"/>
    </source>
</evidence>
<protein>
    <recommendedName>
        <fullName evidence="3">adenosine deaminase</fullName>
        <ecNumber evidence="3">3.5.4.4</ecNumber>
    </recommendedName>
</protein>
<comment type="cofactor">
    <cofactor evidence="1">
        <name>Zn(2+)</name>
        <dbReference type="ChEBI" id="CHEBI:29105"/>
    </cofactor>
</comment>
<gene>
    <name evidence="8" type="ORF">MEBOL_002470</name>
</gene>
<evidence type="ECO:0000256" key="5">
    <source>
        <dbReference type="ARBA" id="ARBA00022801"/>
    </source>
</evidence>
<dbReference type="KEGG" id="mbd:MEBOL_002470"/>
<dbReference type="EMBL" id="CP022163">
    <property type="protein sequence ID" value="ATB29021.1"/>
    <property type="molecule type" value="Genomic_DNA"/>
</dbReference>
<reference evidence="8 9" key="1">
    <citation type="submission" date="2017-06" db="EMBL/GenBank/DDBJ databases">
        <authorList>
            <person name="Kim H.J."/>
            <person name="Triplett B.A."/>
        </authorList>
    </citation>
    <scope>NUCLEOTIDE SEQUENCE [LARGE SCALE GENOMIC DNA]</scope>
    <source>
        <strain evidence="8 9">DSM 14713</strain>
    </source>
</reference>
<dbReference type="SUPFAM" id="SSF51556">
    <property type="entry name" value="Metallo-dependent hydrolases"/>
    <property type="match status" value="1"/>
</dbReference>